<gene>
    <name evidence="1" type="ordered locus">BMA2150</name>
</gene>
<dbReference type="AlphaFoldDB" id="A0A0H2WJZ7"/>
<name>A0A0H2WJZ7_BURMA</name>
<keyword evidence="2" id="KW-1185">Reference proteome</keyword>
<reference evidence="1 2" key="1">
    <citation type="journal article" date="2004" name="Proc. Natl. Acad. Sci. U.S.A.">
        <title>Structural flexibility in the Burkholderia mallei genome.</title>
        <authorList>
            <person name="Nierman W.C."/>
            <person name="DeShazer D."/>
            <person name="Kim H.S."/>
            <person name="Tettelin H."/>
            <person name="Nelson K.E."/>
            <person name="Feldblyum T."/>
            <person name="Ulrich R.L."/>
            <person name="Ronning C.M."/>
            <person name="Brinkac L.M."/>
            <person name="Daugherty S.C."/>
            <person name="Davidsen T.D."/>
            <person name="Deboy R.T."/>
            <person name="Dimitrov G."/>
            <person name="Dodson R.J."/>
            <person name="Durkin A.S."/>
            <person name="Gwinn M.L."/>
            <person name="Haft D.H."/>
            <person name="Khouri H."/>
            <person name="Kolonay J.F."/>
            <person name="Madupu R."/>
            <person name="Mohammoud Y."/>
            <person name="Nelson W.C."/>
            <person name="Radune D."/>
            <person name="Romero C.M."/>
            <person name="Sarria S."/>
            <person name="Selengut J."/>
            <person name="Shamblin C."/>
            <person name="Sullivan S.A."/>
            <person name="White O."/>
            <person name="Yu Y."/>
            <person name="Zafar N."/>
            <person name="Zhou L."/>
            <person name="Fraser C.M."/>
        </authorList>
    </citation>
    <scope>NUCLEOTIDE SEQUENCE [LARGE SCALE GENOMIC DNA]</scope>
    <source>
        <strain evidence="1 2">ATCC 23344</strain>
    </source>
</reference>
<dbReference type="KEGG" id="bma:BMA2150"/>
<organism evidence="1 2">
    <name type="scientific">Burkholderia mallei (strain ATCC 23344)</name>
    <dbReference type="NCBI Taxonomy" id="243160"/>
    <lineage>
        <taxon>Bacteria</taxon>
        <taxon>Pseudomonadati</taxon>
        <taxon>Pseudomonadota</taxon>
        <taxon>Betaproteobacteria</taxon>
        <taxon>Burkholderiales</taxon>
        <taxon>Burkholderiaceae</taxon>
        <taxon>Burkholderia</taxon>
        <taxon>pseudomallei group</taxon>
    </lineage>
</organism>
<sequence length="66" mass="7334">MRGSLARPPAASAGPVSTWLRTVHIPFLRYRCGPTKTLGVLIPRQRAMSRFEHRASRTNHVHGGSE</sequence>
<proteinExistence type="predicted"/>
<dbReference type="EMBL" id="CP000010">
    <property type="protein sequence ID" value="AAU49943.1"/>
    <property type="molecule type" value="Genomic_DNA"/>
</dbReference>
<accession>A0A0H2WJZ7</accession>
<dbReference type="Proteomes" id="UP000006693">
    <property type="component" value="Chromosome 1"/>
</dbReference>
<protein>
    <submittedName>
        <fullName evidence="1">Uncharacterized protein</fullName>
    </submittedName>
</protein>
<evidence type="ECO:0000313" key="1">
    <source>
        <dbReference type="EMBL" id="AAU49943.1"/>
    </source>
</evidence>
<evidence type="ECO:0000313" key="2">
    <source>
        <dbReference type="Proteomes" id="UP000006693"/>
    </source>
</evidence>
<dbReference type="HOGENOM" id="CLU_2822787_0_0_4"/>